<dbReference type="InterPro" id="IPR037143">
    <property type="entry name" value="4-PPantetheinyl_Trfase_dom_sf"/>
</dbReference>
<protein>
    <recommendedName>
        <fullName evidence="2">4'-phosphopantetheinyl transferase N-terminal domain-containing protein</fullName>
    </recommendedName>
</protein>
<dbReference type="InterPro" id="IPR055066">
    <property type="entry name" value="AASDHPPT_N"/>
</dbReference>
<dbReference type="GO" id="GO:0000287">
    <property type="term" value="F:magnesium ion binding"/>
    <property type="evidence" value="ECO:0007669"/>
    <property type="project" value="InterPro"/>
</dbReference>
<dbReference type="GO" id="GO:0008897">
    <property type="term" value="F:holo-[acyl-carrier-protein] synthase activity"/>
    <property type="evidence" value="ECO:0007669"/>
    <property type="project" value="InterPro"/>
</dbReference>
<dbReference type="EMBL" id="BARS01031352">
    <property type="protein sequence ID" value="GAG17192.1"/>
    <property type="molecule type" value="Genomic_DNA"/>
</dbReference>
<dbReference type="SUPFAM" id="SSF56214">
    <property type="entry name" value="4'-phosphopantetheinyl transferase"/>
    <property type="match status" value="1"/>
</dbReference>
<dbReference type="GO" id="GO:0005829">
    <property type="term" value="C:cytosol"/>
    <property type="evidence" value="ECO:0007669"/>
    <property type="project" value="TreeGrafter"/>
</dbReference>
<comment type="caution">
    <text evidence="3">The sequence shown here is derived from an EMBL/GenBank/DDBJ whole genome shotgun (WGS) entry which is preliminary data.</text>
</comment>
<evidence type="ECO:0000256" key="1">
    <source>
        <dbReference type="ARBA" id="ARBA00022679"/>
    </source>
</evidence>
<gene>
    <name evidence="3" type="ORF">S01H1_48807</name>
</gene>
<dbReference type="PANTHER" id="PTHR12215:SF10">
    <property type="entry name" value="L-AMINOADIPATE-SEMIALDEHYDE DEHYDROGENASE-PHOSPHOPANTETHEINYL TRANSFERASE"/>
    <property type="match status" value="1"/>
</dbReference>
<evidence type="ECO:0000313" key="3">
    <source>
        <dbReference type="EMBL" id="GAG17192.1"/>
    </source>
</evidence>
<dbReference type="AlphaFoldDB" id="X0W1G5"/>
<proteinExistence type="predicted"/>
<reference evidence="3" key="1">
    <citation type="journal article" date="2014" name="Front. Microbiol.">
        <title>High frequency of phylogenetically diverse reductive dehalogenase-homologous genes in deep subseafloor sedimentary metagenomes.</title>
        <authorList>
            <person name="Kawai M."/>
            <person name="Futagami T."/>
            <person name="Toyoda A."/>
            <person name="Takaki Y."/>
            <person name="Nishi S."/>
            <person name="Hori S."/>
            <person name="Arai W."/>
            <person name="Tsubouchi T."/>
            <person name="Morono Y."/>
            <person name="Uchiyama I."/>
            <person name="Ito T."/>
            <person name="Fujiyama A."/>
            <person name="Inagaki F."/>
            <person name="Takami H."/>
        </authorList>
    </citation>
    <scope>NUCLEOTIDE SEQUENCE</scope>
    <source>
        <strain evidence="3">Expedition CK06-06</strain>
    </source>
</reference>
<feature type="non-terminal residue" evidence="3">
    <location>
        <position position="133"/>
    </location>
</feature>
<dbReference type="PANTHER" id="PTHR12215">
    <property type="entry name" value="PHOSPHOPANTETHEINE TRANSFERASE"/>
    <property type="match status" value="1"/>
</dbReference>
<dbReference type="Gene3D" id="3.90.470.20">
    <property type="entry name" value="4'-phosphopantetheinyl transferase domain"/>
    <property type="match status" value="1"/>
</dbReference>
<feature type="domain" description="4'-phosphopantetheinyl transferase N-terminal" evidence="2">
    <location>
        <begin position="36"/>
        <end position="119"/>
    </location>
</feature>
<accession>X0W1G5</accession>
<name>X0W1G5_9ZZZZ</name>
<dbReference type="Pfam" id="PF22624">
    <property type="entry name" value="AASDHPPT_N"/>
    <property type="match status" value="1"/>
</dbReference>
<keyword evidence="1" id="KW-0808">Transferase</keyword>
<dbReference type="InterPro" id="IPR050559">
    <property type="entry name" value="P-Pant_transferase_sf"/>
</dbReference>
<sequence length="133" mass="14967">MIDEGFSQHSSYAPLECQEKSSVTIVQYSLHVADGEYACLEKLLSEDEMERSLRRVPKVRRRAVVSRGRLRVLLGCLIGIDPEKVELSTGHFGKPYLSEFHQSDIQFNVAHSMDEAIVAISYQAAVGVDLEKR</sequence>
<organism evidence="3">
    <name type="scientific">marine sediment metagenome</name>
    <dbReference type="NCBI Taxonomy" id="412755"/>
    <lineage>
        <taxon>unclassified sequences</taxon>
        <taxon>metagenomes</taxon>
        <taxon>ecological metagenomes</taxon>
    </lineage>
</organism>
<dbReference type="GO" id="GO:0019878">
    <property type="term" value="P:lysine biosynthetic process via aminoadipic acid"/>
    <property type="evidence" value="ECO:0007669"/>
    <property type="project" value="TreeGrafter"/>
</dbReference>
<evidence type="ECO:0000259" key="2">
    <source>
        <dbReference type="Pfam" id="PF22624"/>
    </source>
</evidence>